<dbReference type="Proteomes" id="UP000574769">
    <property type="component" value="Unassembled WGS sequence"/>
</dbReference>
<evidence type="ECO:0000313" key="1">
    <source>
        <dbReference type="EMBL" id="MBB4620066.1"/>
    </source>
</evidence>
<keyword evidence="2" id="KW-1185">Reference proteome</keyword>
<accession>A0A7W7ANE1</accession>
<gene>
    <name evidence="1" type="ORF">GGQ96_004238</name>
</gene>
<protein>
    <recommendedName>
        <fullName evidence="3">DUF262 domain-containing protein</fullName>
    </recommendedName>
</protein>
<sequence length="59" mass="7133">MRAKDWKLNDVLQKRQQWVIPVYQRHYAWEKREDKQLPTLWAERLAEAADQVWPGLGSV</sequence>
<name>A0A7W7ANE1_9SPHN</name>
<evidence type="ECO:0000313" key="2">
    <source>
        <dbReference type="Proteomes" id="UP000574769"/>
    </source>
</evidence>
<reference evidence="1 2" key="1">
    <citation type="submission" date="2020-08" db="EMBL/GenBank/DDBJ databases">
        <title>Genomic Encyclopedia of Type Strains, Phase IV (KMG-IV): sequencing the most valuable type-strain genomes for metagenomic binning, comparative biology and taxonomic classification.</title>
        <authorList>
            <person name="Goeker M."/>
        </authorList>
    </citation>
    <scope>NUCLEOTIDE SEQUENCE [LARGE SCALE GENOMIC DNA]</scope>
    <source>
        <strain evidence="1 2">DSM 15867</strain>
    </source>
</reference>
<dbReference type="EMBL" id="JACHNY010000026">
    <property type="protein sequence ID" value="MBB4620066.1"/>
    <property type="molecule type" value="Genomic_DNA"/>
</dbReference>
<organism evidence="1 2">
    <name type="scientific">Sphingomonas abaci</name>
    <dbReference type="NCBI Taxonomy" id="237611"/>
    <lineage>
        <taxon>Bacteria</taxon>
        <taxon>Pseudomonadati</taxon>
        <taxon>Pseudomonadota</taxon>
        <taxon>Alphaproteobacteria</taxon>
        <taxon>Sphingomonadales</taxon>
        <taxon>Sphingomonadaceae</taxon>
        <taxon>Sphingomonas</taxon>
    </lineage>
</organism>
<proteinExistence type="predicted"/>
<dbReference type="RefSeq" id="WP_184117158.1">
    <property type="nucleotide sequence ID" value="NZ_JACHNY010000026.1"/>
</dbReference>
<comment type="caution">
    <text evidence="1">The sequence shown here is derived from an EMBL/GenBank/DDBJ whole genome shotgun (WGS) entry which is preliminary data.</text>
</comment>
<evidence type="ECO:0008006" key="3">
    <source>
        <dbReference type="Google" id="ProtNLM"/>
    </source>
</evidence>
<dbReference type="AlphaFoldDB" id="A0A7W7ANE1"/>